<feature type="domain" description="HTH dtxR-type" evidence="1">
    <location>
        <begin position="10"/>
        <end position="49"/>
    </location>
</feature>
<reference evidence="2 3" key="1">
    <citation type="journal article" date="2019" name="Nat. Commun.">
        <title>A new type of DNA phosphorothioation-based antiviral system in archaea.</title>
        <authorList>
            <person name="Xiong L."/>
            <person name="Liu S."/>
            <person name="Chen S."/>
            <person name="Xiao Y."/>
            <person name="Zhu B."/>
            <person name="Gao Y."/>
            <person name="Zhang Y."/>
            <person name="Chen B."/>
            <person name="Luo J."/>
            <person name="Deng Z."/>
            <person name="Chen X."/>
            <person name="Wang L."/>
            <person name="Chen S."/>
        </authorList>
    </citation>
    <scope>NUCLEOTIDE SEQUENCE [LARGE SCALE GENOMIC DNA]</scope>
    <source>
        <strain evidence="2 3">JCM 10635</strain>
    </source>
</reference>
<evidence type="ECO:0000313" key="2">
    <source>
        <dbReference type="EMBL" id="QCC55215.1"/>
    </source>
</evidence>
<dbReference type="InterPro" id="IPR036390">
    <property type="entry name" value="WH_DNA-bd_sf"/>
</dbReference>
<sequence>MCSCSSQKLLSILDERGPVDTSSLAAALGVHPLTVRAACRELHADGYVRQVSSGVYAITAAGKAHLSTGSG</sequence>
<protein>
    <submittedName>
        <fullName evidence="2">MarR family transcriptional regulator</fullName>
    </submittedName>
</protein>
<dbReference type="SUPFAM" id="SSF46785">
    <property type="entry name" value="Winged helix' DNA-binding domain"/>
    <property type="match status" value="1"/>
</dbReference>
<dbReference type="EMBL" id="CP031305">
    <property type="protein sequence ID" value="QCC55215.1"/>
    <property type="molecule type" value="Genomic_DNA"/>
</dbReference>
<dbReference type="Proteomes" id="UP000296822">
    <property type="component" value="Chromosome"/>
</dbReference>
<organism evidence="2 3">
    <name type="scientific">Natronorubrum bangense</name>
    <dbReference type="NCBI Taxonomy" id="61858"/>
    <lineage>
        <taxon>Archaea</taxon>
        <taxon>Methanobacteriati</taxon>
        <taxon>Methanobacteriota</taxon>
        <taxon>Stenosarchaea group</taxon>
        <taxon>Halobacteria</taxon>
        <taxon>Halobacteriales</taxon>
        <taxon>Natrialbaceae</taxon>
        <taxon>Natronorubrum</taxon>
    </lineage>
</organism>
<evidence type="ECO:0000259" key="1">
    <source>
        <dbReference type="Pfam" id="PF01325"/>
    </source>
</evidence>
<evidence type="ECO:0000313" key="3">
    <source>
        <dbReference type="Proteomes" id="UP000296822"/>
    </source>
</evidence>
<dbReference type="KEGG" id="nbg:DV706_12485"/>
<accession>A0A4D6HP25</accession>
<proteinExistence type="predicted"/>
<dbReference type="Gene3D" id="1.10.10.10">
    <property type="entry name" value="Winged helix-like DNA-binding domain superfamily/Winged helix DNA-binding domain"/>
    <property type="match status" value="1"/>
</dbReference>
<name>A0A4D6HP25_9EURY</name>
<gene>
    <name evidence="2" type="ORF">DV706_12485</name>
</gene>
<dbReference type="Pfam" id="PF01325">
    <property type="entry name" value="Fe_dep_repress"/>
    <property type="match status" value="1"/>
</dbReference>
<dbReference type="AlphaFoldDB" id="A0A4D6HP25"/>
<dbReference type="GO" id="GO:0003677">
    <property type="term" value="F:DNA binding"/>
    <property type="evidence" value="ECO:0007669"/>
    <property type="project" value="InterPro"/>
</dbReference>
<dbReference type="InterPro" id="IPR022687">
    <property type="entry name" value="HTH_DTXR"/>
</dbReference>
<dbReference type="InterPro" id="IPR036388">
    <property type="entry name" value="WH-like_DNA-bd_sf"/>
</dbReference>